<accession>A0ABX2NBC0</accession>
<sequence length="83" mass="9476">MENKKTRKIRKRSEVFELLDGRKVDDVCVKFTAKPEKERMRDRVLGIFLVGLCMILALAGPNELTRVSGIVMMFITSLMAFLA</sequence>
<keyword evidence="3" id="KW-1185">Reference proteome</keyword>
<gene>
    <name evidence="2" type="ORF">HV819_07640</name>
</gene>
<dbReference type="Proteomes" id="UP000540919">
    <property type="component" value="Unassembled WGS sequence"/>
</dbReference>
<feature type="transmembrane region" description="Helical" evidence="1">
    <location>
        <begin position="44"/>
        <end position="60"/>
    </location>
</feature>
<dbReference type="EMBL" id="JABVBA010000007">
    <property type="protein sequence ID" value="NVF11849.1"/>
    <property type="molecule type" value="Genomic_DNA"/>
</dbReference>
<comment type="caution">
    <text evidence="2">The sequence shown here is derived from an EMBL/GenBank/DDBJ whole genome shotgun (WGS) entry which is preliminary data.</text>
</comment>
<evidence type="ECO:0000256" key="1">
    <source>
        <dbReference type="SAM" id="Phobius"/>
    </source>
</evidence>
<feature type="transmembrane region" description="Helical" evidence="1">
    <location>
        <begin position="66"/>
        <end position="82"/>
    </location>
</feature>
<evidence type="ECO:0000313" key="3">
    <source>
        <dbReference type="Proteomes" id="UP000540919"/>
    </source>
</evidence>
<keyword evidence="1" id="KW-1133">Transmembrane helix</keyword>
<evidence type="ECO:0000313" key="2">
    <source>
        <dbReference type="EMBL" id="NVF11849.1"/>
    </source>
</evidence>
<name>A0ABX2NBC0_9FIRM</name>
<reference evidence="2 3" key="1">
    <citation type="submission" date="2020-06" db="EMBL/GenBank/DDBJ databases">
        <title>Anaerococcus sp. nov., isolated form swine feces.</title>
        <authorList>
            <person name="Yu S."/>
        </authorList>
    </citation>
    <scope>NUCLEOTIDE SEQUENCE [LARGE SCALE GENOMIC DNA]</scope>
    <source>
        <strain evidence="2 3">AGMB00486</strain>
    </source>
</reference>
<dbReference type="RefSeq" id="WP_176269899.1">
    <property type="nucleotide sequence ID" value="NZ_JABVBA010000007.1"/>
</dbReference>
<organism evidence="2 3">
    <name type="scientific">Anaerococcus faecalis</name>
    <dbReference type="NCBI Taxonomy" id="2742993"/>
    <lineage>
        <taxon>Bacteria</taxon>
        <taxon>Bacillati</taxon>
        <taxon>Bacillota</taxon>
        <taxon>Tissierellia</taxon>
        <taxon>Tissierellales</taxon>
        <taxon>Peptoniphilaceae</taxon>
        <taxon>Anaerococcus</taxon>
    </lineage>
</organism>
<keyword evidence="1" id="KW-0472">Membrane</keyword>
<protein>
    <submittedName>
        <fullName evidence="2">Uncharacterized protein</fullName>
    </submittedName>
</protein>
<proteinExistence type="predicted"/>
<keyword evidence="1" id="KW-0812">Transmembrane</keyword>